<gene>
    <name evidence="9" type="ORF">ACFSUT_16555</name>
</gene>
<proteinExistence type="inferred from homology"/>
<evidence type="ECO:0000256" key="2">
    <source>
        <dbReference type="ARBA" id="ARBA00005417"/>
    </source>
</evidence>
<keyword evidence="10" id="KW-1185">Reference proteome</keyword>
<reference evidence="10" key="1">
    <citation type="journal article" date="2019" name="Int. J. Syst. Evol. Microbiol.">
        <title>The Global Catalogue of Microorganisms (GCM) 10K type strain sequencing project: providing services to taxonomists for standard genome sequencing and annotation.</title>
        <authorList>
            <consortium name="The Broad Institute Genomics Platform"/>
            <consortium name="The Broad Institute Genome Sequencing Center for Infectious Disease"/>
            <person name="Wu L."/>
            <person name="Ma J."/>
        </authorList>
    </citation>
    <scope>NUCLEOTIDE SEQUENCE [LARGE SCALE GENOMIC DNA]</scope>
    <source>
        <strain evidence="10">CGMCC 4.7638</strain>
    </source>
</reference>
<evidence type="ECO:0000256" key="3">
    <source>
        <dbReference type="ARBA" id="ARBA00022448"/>
    </source>
</evidence>
<keyword evidence="4" id="KW-1003">Cell membrane</keyword>
<evidence type="ECO:0000256" key="1">
    <source>
        <dbReference type="ARBA" id="ARBA00004202"/>
    </source>
</evidence>
<evidence type="ECO:0000256" key="4">
    <source>
        <dbReference type="ARBA" id="ARBA00022475"/>
    </source>
</evidence>
<comment type="caution">
    <text evidence="9">The sequence shown here is derived from an EMBL/GenBank/DDBJ whole genome shotgun (WGS) entry which is preliminary data.</text>
</comment>
<dbReference type="InterPro" id="IPR027417">
    <property type="entry name" value="P-loop_NTPase"/>
</dbReference>
<protein>
    <submittedName>
        <fullName evidence="9">ABC transporter ATP-binding protein</fullName>
    </submittedName>
</protein>
<dbReference type="Pfam" id="PF00005">
    <property type="entry name" value="ABC_tran"/>
    <property type="match status" value="1"/>
</dbReference>
<dbReference type="NCBIfam" id="TIGR01727">
    <property type="entry name" value="oligo_HPY"/>
    <property type="match status" value="1"/>
</dbReference>
<keyword evidence="5" id="KW-0547">Nucleotide-binding</keyword>
<dbReference type="CDD" id="cd03257">
    <property type="entry name" value="ABC_NikE_OppD_transporters"/>
    <property type="match status" value="1"/>
</dbReference>
<feature type="domain" description="ABC transporter" evidence="8">
    <location>
        <begin position="7"/>
        <end position="254"/>
    </location>
</feature>
<dbReference type="InterPro" id="IPR050388">
    <property type="entry name" value="ABC_Ni/Peptide_Import"/>
</dbReference>
<dbReference type="Proteomes" id="UP001597542">
    <property type="component" value="Unassembled WGS sequence"/>
</dbReference>
<organism evidence="9 10">
    <name type="scientific">Amycolatopsis albidoflavus</name>
    <dbReference type="NCBI Taxonomy" id="102226"/>
    <lineage>
        <taxon>Bacteria</taxon>
        <taxon>Bacillati</taxon>
        <taxon>Actinomycetota</taxon>
        <taxon>Actinomycetes</taxon>
        <taxon>Pseudonocardiales</taxon>
        <taxon>Pseudonocardiaceae</taxon>
        <taxon>Amycolatopsis</taxon>
    </lineage>
</organism>
<dbReference type="InterPro" id="IPR013563">
    <property type="entry name" value="Oligopep_ABC_C"/>
</dbReference>
<dbReference type="GO" id="GO:0005524">
    <property type="term" value="F:ATP binding"/>
    <property type="evidence" value="ECO:0007669"/>
    <property type="project" value="UniProtKB-KW"/>
</dbReference>
<dbReference type="PANTHER" id="PTHR43297">
    <property type="entry name" value="OLIGOPEPTIDE TRANSPORT ATP-BINDING PROTEIN APPD"/>
    <property type="match status" value="1"/>
</dbReference>
<evidence type="ECO:0000256" key="7">
    <source>
        <dbReference type="ARBA" id="ARBA00023136"/>
    </source>
</evidence>
<keyword evidence="3" id="KW-0813">Transport</keyword>
<accession>A0ABW5HXZ7</accession>
<dbReference type="PANTHER" id="PTHR43297:SF2">
    <property type="entry name" value="DIPEPTIDE TRANSPORT ATP-BINDING PROTEIN DPPD"/>
    <property type="match status" value="1"/>
</dbReference>
<dbReference type="PROSITE" id="PS50893">
    <property type="entry name" value="ABC_TRANSPORTER_2"/>
    <property type="match status" value="1"/>
</dbReference>
<dbReference type="SUPFAM" id="SSF52540">
    <property type="entry name" value="P-loop containing nucleoside triphosphate hydrolases"/>
    <property type="match status" value="1"/>
</dbReference>
<dbReference type="Gene3D" id="3.40.50.300">
    <property type="entry name" value="P-loop containing nucleotide triphosphate hydrolases"/>
    <property type="match status" value="1"/>
</dbReference>
<sequence length="326" mass="35051">MSEVLSVQGLEVEFPVPGGAFRVLDDVSFSVRDNEIVGVVGESGSGKSTTVRSVIQLHKPARITGGSVVFNGRELHRAAPKELRRIRGREIGFVAQSPFDALNPVLRIGKQFENVIRAHERASRGEIRARALELLASTGIPDPARTLDGFPHELSGGMAQRTVIALALSLGPRLLIADEPTTALDLTVQRQVLDLIRGLVREGQRSMLLVTHDLGVVANYCDRVVVMYSGRVVEVGDVATVFGDPRHPYTRTLLDAATTDIRAAAPKSSPAKRETAPGCNFAHRCPRADGVCAEERPPLTVTDPGHGFGCHHPLSIEVTTSAGTSR</sequence>
<keyword evidence="6 9" id="KW-0067">ATP-binding</keyword>
<comment type="similarity">
    <text evidence="2">Belongs to the ABC transporter superfamily.</text>
</comment>
<evidence type="ECO:0000259" key="8">
    <source>
        <dbReference type="PROSITE" id="PS50893"/>
    </source>
</evidence>
<dbReference type="Pfam" id="PF08352">
    <property type="entry name" value="oligo_HPY"/>
    <property type="match status" value="1"/>
</dbReference>
<evidence type="ECO:0000313" key="9">
    <source>
        <dbReference type="EMBL" id="MFD2481899.1"/>
    </source>
</evidence>
<dbReference type="InterPro" id="IPR003593">
    <property type="entry name" value="AAA+_ATPase"/>
</dbReference>
<name>A0ABW5HXZ7_9PSEU</name>
<evidence type="ECO:0000313" key="10">
    <source>
        <dbReference type="Proteomes" id="UP001597542"/>
    </source>
</evidence>
<evidence type="ECO:0000256" key="5">
    <source>
        <dbReference type="ARBA" id="ARBA00022741"/>
    </source>
</evidence>
<keyword evidence="7" id="KW-0472">Membrane</keyword>
<dbReference type="InterPro" id="IPR003439">
    <property type="entry name" value="ABC_transporter-like_ATP-bd"/>
</dbReference>
<dbReference type="SMART" id="SM00382">
    <property type="entry name" value="AAA"/>
    <property type="match status" value="1"/>
</dbReference>
<dbReference type="EMBL" id="JBHUKQ010000010">
    <property type="protein sequence ID" value="MFD2481899.1"/>
    <property type="molecule type" value="Genomic_DNA"/>
</dbReference>
<evidence type="ECO:0000256" key="6">
    <source>
        <dbReference type="ARBA" id="ARBA00022840"/>
    </source>
</evidence>
<dbReference type="RefSeq" id="WP_344272516.1">
    <property type="nucleotide sequence ID" value="NZ_BAAAHV010000011.1"/>
</dbReference>
<comment type="subcellular location">
    <subcellularLocation>
        <location evidence="1">Cell membrane</location>
        <topology evidence="1">Peripheral membrane protein</topology>
    </subcellularLocation>
</comment>